<dbReference type="EMBL" id="BARW01027608">
    <property type="protein sequence ID" value="GAJ04081.1"/>
    <property type="molecule type" value="Genomic_DNA"/>
</dbReference>
<reference evidence="1" key="1">
    <citation type="journal article" date="2014" name="Front. Microbiol.">
        <title>High frequency of phylogenetically diverse reductive dehalogenase-homologous genes in deep subseafloor sedimentary metagenomes.</title>
        <authorList>
            <person name="Kawai M."/>
            <person name="Futagami T."/>
            <person name="Toyoda A."/>
            <person name="Takaki Y."/>
            <person name="Nishi S."/>
            <person name="Hori S."/>
            <person name="Arai W."/>
            <person name="Tsubouchi T."/>
            <person name="Morono Y."/>
            <person name="Uchiyama I."/>
            <person name="Ito T."/>
            <person name="Fujiyama A."/>
            <person name="Inagaki F."/>
            <person name="Takami H."/>
        </authorList>
    </citation>
    <scope>NUCLEOTIDE SEQUENCE</scope>
    <source>
        <strain evidence="1">Expedition CK06-06</strain>
    </source>
</reference>
<protein>
    <submittedName>
        <fullName evidence="1">Uncharacterized protein</fullName>
    </submittedName>
</protein>
<name>X1UW21_9ZZZZ</name>
<sequence>IIFETSALSGGGCPCSCPADGGHHCLPWNPKVNSGISDDNWATRWFPNNNQEILPVDLESATIYSGGKRITEWKLPLDEIAIAVLPGDVLKVGGAIDVGDGNSYVYPIGLDWGVASTFVDIVVY</sequence>
<organism evidence="1">
    <name type="scientific">marine sediment metagenome</name>
    <dbReference type="NCBI Taxonomy" id="412755"/>
    <lineage>
        <taxon>unclassified sequences</taxon>
        <taxon>metagenomes</taxon>
        <taxon>ecological metagenomes</taxon>
    </lineage>
</organism>
<proteinExistence type="predicted"/>
<gene>
    <name evidence="1" type="ORF">S12H4_44761</name>
</gene>
<comment type="caution">
    <text evidence="1">The sequence shown here is derived from an EMBL/GenBank/DDBJ whole genome shotgun (WGS) entry which is preliminary data.</text>
</comment>
<feature type="non-terminal residue" evidence="1">
    <location>
        <position position="1"/>
    </location>
</feature>
<evidence type="ECO:0000313" key="1">
    <source>
        <dbReference type="EMBL" id="GAJ04081.1"/>
    </source>
</evidence>
<dbReference type="AlphaFoldDB" id="X1UW21"/>
<accession>X1UW21</accession>